<evidence type="ECO:0000256" key="3">
    <source>
        <dbReference type="ARBA" id="ARBA00023027"/>
    </source>
</evidence>
<evidence type="ECO:0000256" key="4">
    <source>
        <dbReference type="RuleBase" id="RU003719"/>
    </source>
</evidence>
<dbReference type="GO" id="GO:0016616">
    <property type="term" value="F:oxidoreductase activity, acting on the CH-OH group of donors, NAD or NADP as acceptor"/>
    <property type="evidence" value="ECO:0007669"/>
    <property type="project" value="InterPro"/>
</dbReference>
<dbReference type="Pfam" id="PF02826">
    <property type="entry name" value="2-Hacid_dh_C"/>
    <property type="match status" value="1"/>
</dbReference>
<dbReference type="PANTHER" id="PTHR42789:SF1">
    <property type="entry name" value="D-ISOMER SPECIFIC 2-HYDROXYACID DEHYDROGENASE FAMILY PROTEIN (AFU_ORTHOLOGUE AFUA_6G10090)"/>
    <property type="match status" value="1"/>
</dbReference>
<organism evidence="7 8">
    <name type="scientific">Candidimonas nitroreducens</name>
    <dbReference type="NCBI Taxonomy" id="683354"/>
    <lineage>
        <taxon>Bacteria</taxon>
        <taxon>Pseudomonadati</taxon>
        <taxon>Pseudomonadota</taxon>
        <taxon>Betaproteobacteria</taxon>
        <taxon>Burkholderiales</taxon>
        <taxon>Alcaligenaceae</taxon>
        <taxon>Candidimonas</taxon>
    </lineage>
</organism>
<dbReference type="Gene3D" id="3.40.50.720">
    <property type="entry name" value="NAD(P)-binding Rossmann-like Domain"/>
    <property type="match status" value="2"/>
</dbReference>
<evidence type="ECO:0000313" key="8">
    <source>
        <dbReference type="Proteomes" id="UP000214603"/>
    </source>
</evidence>
<accession>A0A225MFS7</accession>
<dbReference type="SUPFAM" id="SSF51735">
    <property type="entry name" value="NAD(P)-binding Rossmann-fold domains"/>
    <property type="match status" value="1"/>
</dbReference>
<evidence type="ECO:0000259" key="6">
    <source>
        <dbReference type="Pfam" id="PF02826"/>
    </source>
</evidence>
<dbReference type="Proteomes" id="UP000214603">
    <property type="component" value="Unassembled WGS sequence"/>
</dbReference>
<name>A0A225MFS7_9BURK</name>
<protein>
    <submittedName>
        <fullName evidence="7">Hydroxyacid dehydrogenase</fullName>
    </submittedName>
</protein>
<dbReference type="PANTHER" id="PTHR42789">
    <property type="entry name" value="D-ISOMER SPECIFIC 2-HYDROXYACID DEHYDROGENASE FAMILY PROTEIN (AFU_ORTHOLOGUE AFUA_6G10090)"/>
    <property type="match status" value="1"/>
</dbReference>
<dbReference type="GO" id="GO:0051287">
    <property type="term" value="F:NAD binding"/>
    <property type="evidence" value="ECO:0007669"/>
    <property type="project" value="InterPro"/>
</dbReference>
<comment type="similarity">
    <text evidence="1 4">Belongs to the D-isomer specific 2-hydroxyacid dehydrogenase family.</text>
</comment>
<dbReference type="RefSeq" id="WP_088603363.1">
    <property type="nucleotide sequence ID" value="NZ_NJIH01000006.1"/>
</dbReference>
<gene>
    <name evidence="7" type="ORF">CEY11_10535</name>
</gene>
<feature type="domain" description="D-isomer specific 2-hydroxyacid dehydrogenase catalytic" evidence="5">
    <location>
        <begin position="20"/>
        <end position="315"/>
    </location>
</feature>
<dbReference type="EMBL" id="NJIH01000006">
    <property type="protein sequence ID" value="OWT60105.1"/>
    <property type="molecule type" value="Genomic_DNA"/>
</dbReference>
<dbReference type="OrthoDB" id="9805416at2"/>
<dbReference type="InterPro" id="IPR006139">
    <property type="entry name" value="D-isomer_2_OHA_DH_cat_dom"/>
</dbReference>
<dbReference type="InterPro" id="IPR050857">
    <property type="entry name" value="D-2-hydroxyacid_DH"/>
</dbReference>
<dbReference type="FunFam" id="3.40.50.720:FF:000203">
    <property type="entry name" value="D-3-phosphoglycerate dehydrogenase (SerA)"/>
    <property type="match status" value="1"/>
</dbReference>
<comment type="caution">
    <text evidence="7">The sequence shown here is derived from an EMBL/GenBank/DDBJ whole genome shotgun (WGS) entry which is preliminary data.</text>
</comment>
<keyword evidence="3" id="KW-0520">NAD</keyword>
<keyword evidence="2 4" id="KW-0560">Oxidoreductase</keyword>
<keyword evidence="8" id="KW-1185">Reference proteome</keyword>
<sequence length="332" mass="36616">MEKPRVAILDDYQNLALELADWSPVQKRCEVVVFDKHLSEEAAAEALGTFDAVCLTRERMAIPGSLLNRLPRLKFIAVTGPHNRTLDFEAADRLGITVSCTPRPAQGQFATAELAWGLILGLARHIPKEADNMRNGGWQHTVGMALAGRTLGLLGLGRLGSRMVPIAHAFGMEVIAWSQNLTEQTAQDLGARRVEKEDLFRRSDFISLHLVLSERSRHTVGSRELAWMKPGAFLVNTARGALIDRKALLQALQERRIAGAALDTFEVEPLPPDDAFRDLDNVILTPHLGYTVQELLGPFYAATVQNLQAWLDGSPQRLLTASHPRLTGQVTV</sequence>
<evidence type="ECO:0000256" key="1">
    <source>
        <dbReference type="ARBA" id="ARBA00005854"/>
    </source>
</evidence>
<evidence type="ECO:0000256" key="2">
    <source>
        <dbReference type="ARBA" id="ARBA00023002"/>
    </source>
</evidence>
<dbReference type="InterPro" id="IPR036291">
    <property type="entry name" value="NAD(P)-bd_dom_sf"/>
</dbReference>
<dbReference type="PROSITE" id="PS00671">
    <property type="entry name" value="D_2_HYDROXYACID_DH_3"/>
    <property type="match status" value="1"/>
</dbReference>
<dbReference type="InterPro" id="IPR029753">
    <property type="entry name" value="D-isomer_DH_CS"/>
</dbReference>
<dbReference type="SUPFAM" id="SSF52283">
    <property type="entry name" value="Formate/glycerate dehydrogenase catalytic domain-like"/>
    <property type="match status" value="1"/>
</dbReference>
<proteinExistence type="inferred from homology"/>
<feature type="domain" description="D-isomer specific 2-hydroxyacid dehydrogenase NAD-binding" evidence="6">
    <location>
        <begin position="117"/>
        <end position="289"/>
    </location>
</feature>
<dbReference type="InterPro" id="IPR006140">
    <property type="entry name" value="D-isomer_DH_NAD-bd"/>
</dbReference>
<evidence type="ECO:0000259" key="5">
    <source>
        <dbReference type="Pfam" id="PF00389"/>
    </source>
</evidence>
<dbReference type="AlphaFoldDB" id="A0A225MFS7"/>
<evidence type="ECO:0000313" key="7">
    <source>
        <dbReference type="EMBL" id="OWT60105.1"/>
    </source>
</evidence>
<dbReference type="CDD" id="cd12169">
    <property type="entry name" value="PGDH_like_1"/>
    <property type="match status" value="1"/>
</dbReference>
<dbReference type="Pfam" id="PF00389">
    <property type="entry name" value="2-Hacid_dh"/>
    <property type="match status" value="1"/>
</dbReference>
<reference evidence="8" key="1">
    <citation type="submission" date="2017-06" db="EMBL/GenBank/DDBJ databases">
        <title>Herbaspirillum phytohormonus sp. nov., isolated from the root nodule of Robinia pseudoacacia in lead-zinc mine.</title>
        <authorList>
            <person name="Fan M."/>
            <person name="Lin Y."/>
        </authorList>
    </citation>
    <scope>NUCLEOTIDE SEQUENCE [LARGE SCALE GENOMIC DNA]</scope>
    <source>
        <strain evidence="8">SC-089</strain>
    </source>
</reference>